<keyword evidence="3" id="KW-1185">Reference proteome</keyword>
<evidence type="ECO:0000313" key="2">
    <source>
        <dbReference type="EMBL" id="TFY56368.1"/>
    </source>
</evidence>
<feature type="transmembrane region" description="Helical" evidence="1">
    <location>
        <begin position="169"/>
        <end position="189"/>
    </location>
</feature>
<dbReference type="EMBL" id="SEOQ01000834">
    <property type="protein sequence ID" value="TFY56368.1"/>
    <property type="molecule type" value="Genomic_DNA"/>
</dbReference>
<name>A0A4Y9Y362_9AGAM</name>
<sequence length="314" mass="35070">MMCPDNELFLSETRRSFRSSFGSSNGREDLLSLPTFWVCEAQPNAGCYTSYYHQGCREPKKDDFKGREALPDWWKFEFRVVKSLNPILEIAFRILCLVSLGHARLGDVWDICNSDEDTWLRAKDRLWNRVNSITIVAGLLLGSTAAFATTTPPRPELVDYAALGSYRCIMASFGITLGGLVVGSAMLFVMSKCRAKWSCDTLMGSRSRVYCTLFIIAYPFIAVGVSTAVLAFGIIAAAWRSQDHVIRVGSSVLLVCFMASLFTYTQVGSHICPLPLLIWMRIKSAAYRSVRELRERGLWRARRSALTAAAPATV</sequence>
<comment type="caution">
    <text evidence="2">The sequence shown here is derived from an EMBL/GenBank/DDBJ whole genome shotgun (WGS) entry which is preliminary data.</text>
</comment>
<feature type="transmembrane region" description="Helical" evidence="1">
    <location>
        <begin position="210"/>
        <end position="239"/>
    </location>
</feature>
<keyword evidence="1" id="KW-1133">Transmembrane helix</keyword>
<organism evidence="2 3">
    <name type="scientific">Dentipellis fragilis</name>
    <dbReference type="NCBI Taxonomy" id="205917"/>
    <lineage>
        <taxon>Eukaryota</taxon>
        <taxon>Fungi</taxon>
        <taxon>Dikarya</taxon>
        <taxon>Basidiomycota</taxon>
        <taxon>Agaricomycotina</taxon>
        <taxon>Agaricomycetes</taxon>
        <taxon>Russulales</taxon>
        <taxon>Hericiaceae</taxon>
        <taxon>Dentipellis</taxon>
    </lineage>
</organism>
<keyword evidence="1" id="KW-0472">Membrane</keyword>
<feature type="transmembrane region" description="Helical" evidence="1">
    <location>
        <begin position="130"/>
        <end position="149"/>
    </location>
</feature>
<gene>
    <name evidence="2" type="ORF">EVG20_g8952</name>
</gene>
<evidence type="ECO:0000256" key="1">
    <source>
        <dbReference type="SAM" id="Phobius"/>
    </source>
</evidence>
<reference evidence="2 3" key="1">
    <citation type="submission" date="2019-02" db="EMBL/GenBank/DDBJ databases">
        <title>Genome sequencing of the rare red list fungi Dentipellis fragilis.</title>
        <authorList>
            <person name="Buettner E."/>
            <person name="Kellner H."/>
        </authorList>
    </citation>
    <scope>NUCLEOTIDE SEQUENCE [LARGE SCALE GENOMIC DNA]</scope>
    <source>
        <strain evidence="2 3">DSM 105465</strain>
    </source>
</reference>
<evidence type="ECO:0000313" key="3">
    <source>
        <dbReference type="Proteomes" id="UP000298327"/>
    </source>
</evidence>
<feature type="transmembrane region" description="Helical" evidence="1">
    <location>
        <begin position="251"/>
        <end position="279"/>
    </location>
</feature>
<dbReference type="OrthoDB" id="2640035at2759"/>
<keyword evidence="1" id="KW-0812">Transmembrane</keyword>
<accession>A0A4Y9Y362</accession>
<dbReference type="AlphaFoldDB" id="A0A4Y9Y362"/>
<proteinExistence type="predicted"/>
<protein>
    <submittedName>
        <fullName evidence="2">Uncharacterized protein</fullName>
    </submittedName>
</protein>
<dbReference type="Proteomes" id="UP000298327">
    <property type="component" value="Unassembled WGS sequence"/>
</dbReference>